<accession>A0A173SVM5</accession>
<dbReference type="AlphaFoldDB" id="A0A173SVM5"/>
<dbReference type="Proteomes" id="UP000095649">
    <property type="component" value="Unassembled WGS sequence"/>
</dbReference>
<name>A0A173SVM5_9FIRM</name>
<protein>
    <submittedName>
        <fullName evidence="1">Uncharacterized protein</fullName>
    </submittedName>
</protein>
<dbReference type="EMBL" id="CYXN01000007">
    <property type="protein sequence ID" value="CUM93807.1"/>
    <property type="molecule type" value="Genomic_DNA"/>
</dbReference>
<sequence length="155" mass="17293">MPQMNKGGKFIFGKSLIRTDGKLRIPPQAMEEYHIADEGKVYLFTGSKITGGFCVTRKGLLHPSKLGHILDDTPPLLDYSAGSGEFIKYKGRSYCWVEISQEGQILLTKKMMDFLKVRPGMELLSIRSSDIAFTMGAKGPLLEKAENYDGEIPLF</sequence>
<organism evidence="1 2">
    <name type="scientific">Faecalibacterium prausnitzii</name>
    <dbReference type="NCBI Taxonomy" id="853"/>
    <lineage>
        <taxon>Bacteria</taxon>
        <taxon>Bacillati</taxon>
        <taxon>Bacillota</taxon>
        <taxon>Clostridia</taxon>
        <taxon>Eubacteriales</taxon>
        <taxon>Oscillospiraceae</taxon>
        <taxon>Faecalibacterium</taxon>
    </lineage>
</organism>
<dbReference type="OrthoDB" id="9783947at2"/>
<dbReference type="RefSeq" id="WP_055185774.1">
    <property type="nucleotide sequence ID" value="NZ_CYXN01000007.1"/>
</dbReference>
<evidence type="ECO:0000313" key="1">
    <source>
        <dbReference type="EMBL" id="CUM93807.1"/>
    </source>
</evidence>
<gene>
    <name evidence="1" type="ORF">ERS852582_01205</name>
</gene>
<reference evidence="1 2" key="1">
    <citation type="submission" date="2015-09" db="EMBL/GenBank/DDBJ databases">
        <authorList>
            <consortium name="Pathogen Informatics"/>
        </authorList>
    </citation>
    <scope>NUCLEOTIDE SEQUENCE [LARGE SCALE GENOMIC DNA]</scope>
    <source>
        <strain evidence="1 2">2789STDY5834970</strain>
    </source>
</reference>
<proteinExistence type="predicted"/>
<evidence type="ECO:0000313" key="2">
    <source>
        <dbReference type="Proteomes" id="UP000095649"/>
    </source>
</evidence>